<dbReference type="InterPro" id="IPR038305">
    <property type="entry name" value="HeLo_sf"/>
</dbReference>
<keyword evidence="4" id="KW-1185">Reference proteome</keyword>
<dbReference type="InterPro" id="IPR040976">
    <property type="entry name" value="Pkinase_fungal"/>
</dbReference>
<accession>A0A9P4K0E3</accession>
<evidence type="ECO:0000259" key="1">
    <source>
        <dbReference type="Pfam" id="PF14479"/>
    </source>
</evidence>
<dbReference type="Proteomes" id="UP000800093">
    <property type="component" value="Unassembled WGS sequence"/>
</dbReference>
<feature type="domain" description="Fungal-type protein kinase" evidence="2">
    <location>
        <begin position="45"/>
        <end position="82"/>
    </location>
</feature>
<protein>
    <submittedName>
        <fullName evidence="3">Uncharacterized protein</fullName>
    </submittedName>
</protein>
<dbReference type="Gene3D" id="1.20.120.1020">
    <property type="entry name" value="Prion-inhibition and propagation, HeLo domain"/>
    <property type="match status" value="1"/>
</dbReference>
<dbReference type="AlphaFoldDB" id="A0A9P4K0E3"/>
<evidence type="ECO:0000313" key="3">
    <source>
        <dbReference type="EMBL" id="KAF2259145.1"/>
    </source>
</evidence>
<gene>
    <name evidence="3" type="ORF">CC78DRAFT_621292</name>
</gene>
<feature type="domain" description="Prion-inhibition and propagation HeLo" evidence="1">
    <location>
        <begin position="91"/>
        <end position="143"/>
    </location>
</feature>
<dbReference type="Pfam" id="PF17667">
    <property type="entry name" value="Pkinase_fungal"/>
    <property type="match status" value="1"/>
</dbReference>
<name>A0A9P4K0E3_9PLEO</name>
<comment type="caution">
    <text evidence="3">The sequence shown here is derived from an EMBL/GenBank/DDBJ whole genome shotgun (WGS) entry which is preliminary data.</text>
</comment>
<evidence type="ECO:0000313" key="4">
    <source>
        <dbReference type="Proteomes" id="UP000800093"/>
    </source>
</evidence>
<proteinExistence type="predicted"/>
<dbReference type="Pfam" id="PF14479">
    <property type="entry name" value="HeLo"/>
    <property type="match status" value="1"/>
</dbReference>
<dbReference type="OrthoDB" id="3777832at2759"/>
<organism evidence="3 4">
    <name type="scientific">Lojkania enalia</name>
    <dbReference type="NCBI Taxonomy" id="147567"/>
    <lineage>
        <taxon>Eukaryota</taxon>
        <taxon>Fungi</taxon>
        <taxon>Dikarya</taxon>
        <taxon>Ascomycota</taxon>
        <taxon>Pezizomycotina</taxon>
        <taxon>Dothideomycetes</taxon>
        <taxon>Pleosporomycetidae</taxon>
        <taxon>Pleosporales</taxon>
        <taxon>Pleosporales incertae sedis</taxon>
        <taxon>Lojkania</taxon>
    </lineage>
</organism>
<dbReference type="InterPro" id="IPR029498">
    <property type="entry name" value="HeLo_dom"/>
</dbReference>
<evidence type="ECO:0000259" key="2">
    <source>
        <dbReference type="Pfam" id="PF17667"/>
    </source>
</evidence>
<sequence>MTKHTCTDMPRSSYGKAIYKASSRLVFLRRWKAASKDTSYCTYEPGTFLIDLDLAIKEQREKSSGARGKTGTRAFMAIGWYHGSTNGILRSWALYHRSQLKDLVNGIISLVDSVEKIFPVPEKELALAQQETAAIQDKQALELVESAAHGVDNLLLAAAKEALAGHQYRNVTIKGKAQTGDSFSSDWRGKAQGAFHIYDGILVDKTAKALVGNKYGGKDFWDE</sequence>
<dbReference type="EMBL" id="ML986719">
    <property type="protein sequence ID" value="KAF2259145.1"/>
    <property type="molecule type" value="Genomic_DNA"/>
</dbReference>
<reference evidence="4" key="1">
    <citation type="journal article" date="2020" name="Stud. Mycol.">
        <title>101 Dothideomycetes genomes: A test case for predicting lifestyles and emergence of pathogens.</title>
        <authorList>
            <person name="Haridas S."/>
            <person name="Albert R."/>
            <person name="Binder M."/>
            <person name="Bloem J."/>
            <person name="LaButti K."/>
            <person name="Salamov A."/>
            <person name="Andreopoulos B."/>
            <person name="Baker S."/>
            <person name="Barry K."/>
            <person name="Bills G."/>
            <person name="Bluhm B."/>
            <person name="Cannon C."/>
            <person name="Castanera R."/>
            <person name="Culley D."/>
            <person name="Daum C."/>
            <person name="Ezra D."/>
            <person name="Gonzalez J."/>
            <person name="Henrissat B."/>
            <person name="Kuo A."/>
            <person name="Liang C."/>
            <person name="Lipzen A."/>
            <person name="Lutzoni F."/>
            <person name="Magnuson J."/>
            <person name="Mondo S."/>
            <person name="Nolan M."/>
            <person name="Ohm R."/>
            <person name="Pangilinan J."/>
            <person name="Park H.-J."/>
            <person name="Ramirez L."/>
            <person name="Alfaro M."/>
            <person name="Sun H."/>
            <person name="Tritt A."/>
            <person name="Yoshinaga Y."/>
            <person name="Zwiers L.-H."/>
            <person name="Turgeon B."/>
            <person name="Goodwin S."/>
            <person name="Spatafora J."/>
            <person name="Crous P."/>
            <person name="Grigoriev I."/>
        </authorList>
    </citation>
    <scope>NUCLEOTIDE SEQUENCE [LARGE SCALE GENOMIC DNA]</scope>
    <source>
        <strain evidence="4">CBS 304.66</strain>
    </source>
</reference>